<evidence type="ECO:0000259" key="4">
    <source>
        <dbReference type="SMART" id="SM00382"/>
    </source>
</evidence>
<evidence type="ECO:0000313" key="6">
    <source>
        <dbReference type="Proteomes" id="UP000886803"/>
    </source>
</evidence>
<evidence type="ECO:0000256" key="1">
    <source>
        <dbReference type="ARBA" id="ARBA00010378"/>
    </source>
</evidence>
<dbReference type="InterPro" id="IPR003593">
    <property type="entry name" value="AAA+_ATPase"/>
</dbReference>
<dbReference type="SUPFAM" id="SSF52540">
    <property type="entry name" value="P-loop containing nucleoside triphosphate hydrolases"/>
    <property type="match status" value="2"/>
</dbReference>
<dbReference type="Gene3D" id="3.40.50.300">
    <property type="entry name" value="P-loop containing nucleotide triphosphate hydrolases"/>
    <property type="match status" value="2"/>
</dbReference>
<evidence type="ECO:0000256" key="3">
    <source>
        <dbReference type="ARBA" id="ARBA00022840"/>
    </source>
</evidence>
<comment type="caution">
    <text evidence="5">The sequence shown here is derived from an EMBL/GenBank/DDBJ whole genome shotgun (WGS) entry which is preliminary data.</text>
</comment>
<evidence type="ECO:0000313" key="5">
    <source>
        <dbReference type="EMBL" id="HJB43102.1"/>
    </source>
</evidence>
<dbReference type="Pfam" id="PF17866">
    <property type="entry name" value="AAA_lid_6"/>
    <property type="match status" value="1"/>
</dbReference>
<dbReference type="PRINTS" id="PR00819">
    <property type="entry name" value="CBXCFQXSUPER"/>
</dbReference>
<dbReference type="EMBL" id="DWYG01000190">
    <property type="protein sequence ID" value="HJB43102.1"/>
    <property type="molecule type" value="Genomic_DNA"/>
</dbReference>
<protein>
    <submittedName>
        <fullName evidence="5">AAA family ATPase</fullName>
    </submittedName>
</protein>
<reference evidence="5" key="1">
    <citation type="journal article" date="2021" name="PeerJ">
        <title>Extensive microbial diversity within the chicken gut microbiome revealed by metagenomics and culture.</title>
        <authorList>
            <person name="Gilroy R."/>
            <person name="Ravi A."/>
            <person name="Getino M."/>
            <person name="Pursley I."/>
            <person name="Horton D.L."/>
            <person name="Alikhan N.F."/>
            <person name="Baker D."/>
            <person name="Gharbi K."/>
            <person name="Hall N."/>
            <person name="Watson M."/>
            <person name="Adriaenssens E.M."/>
            <person name="Foster-Nyarko E."/>
            <person name="Jarju S."/>
            <person name="Secka A."/>
            <person name="Antonio M."/>
            <person name="Oren A."/>
            <person name="Chaudhuri R.R."/>
            <person name="La Ragione R."/>
            <person name="Hildebrand F."/>
            <person name="Pallen M.J."/>
        </authorList>
    </citation>
    <scope>NUCLEOTIDE SEQUENCE</scope>
    <source>
        <strain evidence="5">ChiBcec8-13705</strain>
    </source>
</reference>
<dbReference type="Proteomes" id="UP000886803">
    <property type="component" value="Unassembled WGS sequence"/>
</dbReference>
<dbReference type="InterPro" id="IPR027417">
    <property type="entry name" value="P-loop_NTPase"/>
</dbReference>
<dbReference type="PANTHER" id="PTHR43392:SF2">
    <property type="entry name" value="AAA-TYPE ATPASE FAMILY PROTEIN _ ANKYRIN REPEAT FAMILY PROTEIN"/>
    <property type="match status" value="1"/>
</dbReference>
<dbReference type="SMART" id="SM00382">
    <property type="entry name" value="AAA"/>
    <property type="match status" value="2"/>
</dbReference>
<proteinExistence type="inferred from homology"/>
<accession>A0A9D2M891</accession>
<sequence length="686" mass="72708">MSLETDYDAWVRGLMRNVRGTPAQADAADETLRAMQAELDALSAGPARAQKAGEAADAVRNAADKTADAVRRMSSELARNLRSDGLLEREAAARPAPPPARPAACGGFDGLADAVRAQVLGQDDFVAAVVKAFRRPFVMGSGGPSQARGAMLLCGPSGSGRHYTLRCVVAEMAARGLLPSDAIEQIDLSLYPGPAQEKLFLQDLYAALRAPAAVLAFDHYEACAPAFRTMLATLATQGQLALASRYVLQRGILVDVGTALAPDAIGELQAGGKYFVFFSEQDESALAGAFGAKFVDALAGDICRTVPFTPESLAAVAARELNFLAETARRRCGLRLSMGADLRDWLAGQYGKAGGMRAIRRAADRLFRALAEYVLSADPAPAEGAAAALTVENGRVMAAVAGGAPFDLLGLLPAPYRGDVEAVEAELDAIVGLEPVKAYVRDLAANVQAQQRRKAQGLPVAAVNRHMIFTGNPGTGKTTIARILAKYLKAIGALEGGQLVEVSRADLVGRYVGHTAPLTNGVIRSALGGVLFIDEAYSLYRGEQDSFGLEAIDTLVKGIEDHRDAFVVILAGYTAEMQQFLTANSGLASRFPNQIEFPDYTADALWAITEAQAKAKGYTLDAGCEAPLKAYFARRQAEDAARAGNGRMARNLLERAILNQSRRLIADPAADLARIEPGDFDLDPQD</sequence>
<gene>
    <name evidence="5" type="ORF">H9945_11465</name>
</gene>
<keyword evidence="2" id="KW-0547">Nucleotide-binding</keyword>
<dbReference type="InterPro" id="IPR041627">
    <property type="entry name" value="AAA_lid_6"/>
</dbReference>
<reference evidence="5" key="2">
    <citation type="submission" date="2021-04" db="EMBL/GenBank/DDBJ databases">
        <authorList>
            <person name="Gilroy R."/>
        </authorList>
    </citation>
    <scope>NUCLEOTIDE SEQUENCE</scope>
    <source>
        <strain evidence="5">ChiBcec8-13705</strain>
    </source>
</reference>
<dbReference type="InterPro" id="IPR050773">
    <property type="entry name" value="CbxX/CfxQ_RuBisCO_ESX"/>
</dbReference>
<dbReference type="PANTHER" id="PTHR43392">
    <property type="entry name" value="AAA-TYPE ATPASE FAMILY PROTEIN / ANKYRIN REPEAT FAMILY PROTEIN"/>
    <property type="match status" value="1"/>
</dbReference>
<keyword evidence="3" id="KW-0067">ATP-binding</keyword>
<dbReference type="CDD" id="cd00009">
    <property type="entry name" value="AAA"/>
    <property type="match status" value="1"/>
</dbReference>
<name>A0A9D2M891_9FIRM</name>
<feature type="domain" description="AAA+ ATPase" evidence="4">
    <location>
        <begin position="463"/>
        <end position="601"/>
    </location>
</feature>
<feature type="domain" description="AAA+ ATPase" evidence="4">
    <location>
        <begin position="147"/>
        <end position="258"/>
    </location>
</feature>
<dbReference type="Gene3D" id="1.10.8.60">
    <property type="match status" value="1"/>
</dbReference>
<organism evidence="5 6">
    <name type="scientific">Candidatus Gemmiger avicola</name>
    <dbReference type="NCBI Taxonomy" id="2838605"/>
    <lineage>
        <taxon>Bacteria</taxon>
        <taxon>Bacillati</taxon>
        <taxon>Bacillota</taxon>
        <taxon>Clostridia</taxon>
        <taxon>Eubacteriales</taxon>
        <taxon>Gemmiger</taxon>
    </lineage>
</organism>
<dbReference type="GO" id="GO:0016887">
    <property type="term" value="F:ATP hydrolysis activity"/>
    <property type="evidence" value="ECO:0007669"/>
    <property type="project" value="InterPro"/>
</dbReference>
<dbReference type="Pfam" id="PF00004">
    <property type="entry name" value="AAA"/>
    <property type="match status" value="1"/>
</dbReference>
<dbReference type="GO" id="GO:0005524">
    <property type="term" value="F:ATP binding"/>
    <property type="evidence" value="ECO:0007669"/>
    <property type="project" value="UniProtKB-KW"/>
</dbReference>
<dbReference type="InterPro" id="IPR003959">
    <property type="entry name" value="ATPase_AAA_core"/>
</dbReference>
<dbReference type="InterPro" id="IPR000641">
    <property type="entry name" value="CbxX/CfxQ"/>
</dbReference>
<dbReference type="FunFam" id="3.40.50.300:FF:000216">
    <property type="entry name" value="Type VII secretion ATPase EccA"/>
    <property type="match status" value="1"/>
</dbReference>
<comment type="similarity">
    <text evidence="1">Belongs to the CbxX/CfxQ family.</text>
</comment>
<evidence type="ECO:0000256" key="2">
    <source>
        <dbReference type="ARBA" id="ARBA00022741"/>
    </source>
</evidence>
<dbReference type="AlphaFoldDB" id="A0A9D2M891"/>